<evidence type="ECO:0000313" key="3">
    <source>
        <dbReference type="Proteomes" id="UP001446871"/>
    </source>
</evidence>
<keyword evidence="1" id="KW-0560">Oxidoreductase</keyword>
<dbReference type="SUPFAM" id="SSF51735">
    <property type="entry name" value="NAD(P)-binding Rossmann-fold domains"/>
    <property type="match status" value="1"/>
</dbReference>
<dbReference type="Pfam" id="PF00106">
    <property type="entry name" value="adh_short"/>
    <property type="match status" value="1"/>
</dbReference>
<dbReference type="PANTHER" id="PTHR43157">
    <property type="entry name" value="PHOSPHATIDYLINOSITOL-GLYCAN BIOSYNTHESIS CLASS F PROTEIN-RELATED"/>
    <property type="match status" value="1"/>
</dbReference>
<dbReference type="EMBL" id="JAQQWM010000005">
    <property type="protein sequence ID" value="KAK8064130.1"/>
    <property type="molecule type" value="Genomic_DNA"/>
</dbReference>
<comment type="caution">
    <text evidence="2">The sequence shown here is derived from an EMBL/GenBank/DDBJ whole genome shotgun (WGS) entry which is preliminary data.</text>
</comment>
<accession>A0ABR1V1H3</accession>
<dbReference type="Proteomes" id="UP001446871">
    <property type="component" value="Unassembled WGS sequence"/>
</dbReference>
<dbReference type="InterPro" id="IPR002347">
    <property type="entry name" value="SDR_fam"/>
</dbReference>
<protein>
    <submittedName>
        <fullName evidence="2">Short-chain dehydrogenase</fullName>
    </submittedName>
</protein>
<keyword evidence="3" id="KW-1185">Reference proteome</keyword>
<organism evidence="2 3">
    <name type="scientific">Apiospora saccharicola</name>
    <dbReference type="NCBI Taxonomy" id="335842"/>
    <lineage>
        <taxon>Eukaryota</taxon>
        <taxon>Fungi</taxon>
        <taxon>Dikarya</taxon>
        <taxon>Ascomycota</taxon>
        <taxon>Pezizomycotina</taxon>
        <taxon>Sordariomycetes</taxon>
        <taxon>Xylariomycetidae</taxon>
        <taxon>Amphisphaeriales</taxon>
        <taxon>Apiosporaceae</taxon>
        <taxon>Apiospora</taxon>
    </lineage>
</organism>
<evidence type="ECO:0000313" key="2">
    <source>
        <dbReference type="EMBL" id="KAK8064130.1"/>
    </source>
</evidence>
<dbReference type="PRINTS" id="PR00081">
    <property type="entry name" value="GDHRDH"/>
</dbReference>
<dbReference type="InterPro" id="IPR036291">
    <property type="entry name" value="NAD(P)-bd_dom_sf"/>
</dbReference>
<gene>
    <name evidence="2" type="ORF">PG996_008782</name>
</gene>
<proteinExistence type="predicted"/>
<reference evidence="2 3" key="1">
    <citation type="submission" date="2023-01" db="EMBL/GenBank/DDBJ databases">
        <title>Analysis of 21 Apiospora genomes using comparative genomics revels a genus with tremendous synthesis potential of carbohydrate active enzymes and secondary metabolites.</title>
        <authorList>
            <person name="Sorensen T."/>
        </authorList>
    </citation>
    <scope>NUCLEOTIDE SEQUENCE [LARGE SCALE GENOMIC DNA]</scope>
    <source>
        <strain evidence="2 3">CBS 83171</strain>
    </source>
</reference>
<dbReference type="PANTHER" id="PTHR43157:SF31">
    <property type="entry name" value="PHOSPHATIDYLINOSITOL-GLYCAN BIOSYNTHESIS CLASS F PROTEIN"/>
    <property type="match status" value="1"/>
</dbReference>
<dbReference type="Gene3D" id="3.40.50.720">
    <property type="entry name" value="NAD(P)-binding Rossmann-like Domain"/>
    <property type="match status" value="1"/>
</dbReference>
<evidence type="ECO:0000256" key="1">
    <source>
        <dbReference type="ARBA" id="ARBA00023002"/>
    </source>
</evidence>
<sequence length="329" mass="35456">MGFLYSQLFKKLPLPTISYTGKTVVITGSNTGLGKEAARHFINLGVTRLILAVRSIDKGNAAKEDIERTTKCRKDLMQVWKLDMGSYASVKQFAARINNELDRLDIFIANAGVAPPHFTMLEDNEASITVNVVSTFLLAALIMPKLKATAAAFPGTRPTLSLTSSGVHGFTKFPHKTAPEGQIFATLNDKAFAEKHWLDQYQVSKLLEVYGVRAIAQQHPAATYPVTINCVDPGLCKTDLQKETPLSPLILVVNAASAMLGRSPEVGSKTLVHGGSSGAETHGQYLSDCAVASPAPTVTSPEGNVLQRRVWAELVQKLEAIQPGVVGNF</sequence>
<name>A0ABR1V1H3_9PEZI</name>